<dbReference type="Pfam" id="PF25057">
    <property type="entry name" value="CUT_N"/>
    <property type="match status" value="1"/>
</dbReference>
<dbReference type="InterPro" id="IPR001507">
    <property type="entry name" value="ZP_dom"/>
</dbReference>
<dbReference type="Proteomes" id="UP000499080">
    <property type="component" value="Unassembled WGS sequence"/>
</dbReference>
<feature type="domain" description="ZP" evidence="2">
    <location>
        <begin position="53"/>
        <end position="299"/>
    </location>
</feature>
<dbReference type="OrthoDB" id="6435920at2759"/>
<keyword evidence="1" id="KW-0472">Membrane</keyword>
<reference evidence="3 4" key="1">
    <citation type="journal article" date="2019" name="Sci. Rep.">
        <title>Orb-weaving spider Araneus ventricosus genome elucidates the spidroin gene catalogue.</title>
        <authorList>
            <person name="Kono N."/>
            <person name="Nakamura H."/>
            <person name="Ohtoshi R."/>
            <person name="Moran D.A.P."/>
            <person name="Shinohara A."/>
            <person name="Yoshida Y."/>
            <person name="Fujiwara M."/>
            <person name="Mori M."/>
            <person name="Tomita M."/>
            <person name="Arakawa K."/>
        </authorList>
    </citation>
    <scope>NUCLEOTIDE SEQUENCE [LARGE SCALE GENOMIC DNA]</scope>
</reference>
<dbReference type="InterPro" id="IPR056953">
    <property type="entry name" value="CUT_N"/>
</dbReference>
<evidence type="ECO:0000313" key="4">
    <source>
        <dbReference type="Proteomes" id="UP000499080"/>
    </source>
</evidence>
<dbReference type="AlphaFoldDB" id="A0A4Y2BWJ4"/>
<dbReference type="PROSITE" id="PS51034">
    <property type="entry name" value="ZP_2"/>
    <property type="match status" value="1"/>
</dbReference>
<sequence>MQELFRFMVKAAQYLGGIAFHKSIMKQIFLVFMMTVSLSRAIDWENEATLRAVCDNSTMHLSVNFTNAFHGAVYQSRNYFNPKCSYTVPINMNVTEVELPMQFRYCEIKIEELENRTIASTEIIIQMHNLLDSIYDRAVNVSCEIDNFHSDNETKSEDYNPFAAQGLDHSWIEFKNGLVLFGEVGQPTESTLFFVVNVRDDGSNRDMMVQNCVAHTDKNVTNTTTLVQLSNFYGCPDPSAILARFTVVRPENDEATIFAFAPIANFSLIASRGRMSVTCGITICENACPANCNDTESPVQLPLSDYAAKDIVMRNDGVVMPDSLRELNRQNDRSRRTANRPKRSLGSFFSSILRWESQIMTRSVSKRNVTNVTSTGMAKGLLMKNVIFSKDVLVSANKPIDGNLTKIDSNLVQDEFCMDWQTFRFIALMTFCLFITIVACYCCYAEEIQCVVDEGSGALVIRSRLRVRRARGSMPDSTEEPPCMRAWCTLNLTSWIKRPHAGMVR</sequence>
<gene>
    <name evidence="3" type="ORF">AVEN_54103_1</name>
</gene>
<proteinExistence type="predicted"/>
<evidence type="ECO:0000313" key="3">
    <source>
        <dbReference type="EMBL" id="GBL95494.1"/>
    </source>
</evidence>
<dbReference type="EMBL" id="BGPR01000112">
    <property type="protein sequence ID" value="GBL95494.1"/>
    <property type="molecule type" value="Genomic_DNA"/>
</dbReference>
<accession>A0A4Y2BWJ4</accession>
<comment type="caution">
    <text evidence="3">The sequence shown here is derived from an EMBL/GenBank/DDBJ whole genome shotgun (WGS) entry which is preliminary data.</text>
</comment>
<name>A0A4Y2BWJ4_ARAVE</name>
<keyword evidence="1" id="KW-1133">Transmembrane helix</keyword>
<dbReference type="PANTHER" id="PTHR46560:SF5">
    <property type="entry name" value="CYPHER, ISOFORM B"/>
    <property type="match status" value="1"/>
</dbReference>
<dbReference type="PANTHER" id="PTHR46560">
    <property type="entry name" value="CYPHER, ISOFORM B"/>
    <property type="match status" value="1"/>
</dbReference>
<keyword evidence="1" id="KW-0812">Transmembrane</keyword>
<organism evidence="3 4">
    <name type="scientific">Araneus ventricosus</name>
    <name type="common">Orbweaver spider</name>
    <name type="synonym">Epeira ventricosa</name>
    <dbReference type="NCBI Taxonomy" id="182803"/>
    <lineage>
        <taxon>Eukaryota</taxon>
        <taxon>Metazoa</taxon>
        <taxon>Ecdysozoa</taxon>
        <taxon>Arthropoda</taxon>
        <taxon>Chelicerata</taxon>
        <taxon>Arachnida</taxon>
        <taxon>Araneae</taxon>
        <taxon>Araneomorphae</taxon>
        <taxon>Entelegynae</taxon>
        <taxon>Araneoidea</taxon>
        <taxon>Araneidae</taxon>
        <taxon>Araneus</taxon>
    </lineage>
</organism>
<protein>
    <recommendedName>
        <fullName evidence="2">ZP domain-containing protein</fullName>
    </recommendedName>
</protein>
<evidence type="ECO:0000256" key="1">
    <source>
        <dbReference type="SAM" id="Phobius"/>
    </source>
</evidence>
<keyword evidence="4" id="KW-1185">Reference proteome</keyword>
<feature type="transmembrane region" description="Helical" evidence="1">
    <location>
        <begin position="423"/>
        <end position="444"/>
    </location>
</feature>
<evidence type="ECO:0000259" key="2">
    <source>
        <dbReference type="PROSITE" id="PS51034"/>
    </source>
</evidence>